<evidence type="ECO:0000313" key="6">
    <source>
        <dbReference type="EMBL" id="MDQ0288564.1"/>
    </source>
</evidence>
<keyword evidence="7" id="KW-1185">Reference proteome</keyword>
<proteinExistence type="predicted"/>
<evidence type="ECO:0008006" key="8">
    <source>
        <dbReference type="Google" id="ProtNLM"/>
    </source>
</evidence>
<evidence type="ECO:0000256" key="2">
    <source>
        <dbReference type="ARBA" id="ARBA00022723"/>
    </source>
</evidence>
<evidence type="ECO:0000313" key="7">
    <source>
        <dbReference type="Proteomes" id="UP001238163"/>
    </source>
</evidence>
<dbReference type="SUPFAM" id="SSF51905">
    <property type="entry name" value="FAD/NAD(P)-binding domain"/>
    <property type="match status" value="1"/>
</dbReference>
<dbReference type="Pfam" id="PF12831">
    <property type="entry name" value="FAD_oxidored"/>
    <property type="match status" value="1"/>
</dbReference>
<organism evidence="6 7">
    <name type="scientific">Oligosphaera ethanolica</name>
    <dbReference type="NCBI Taxonomy" id="760260"/>
    <lineage>
        <taxon>Bacteria</taxon>
        <taxon>Pseudomonadati</taxon>
        <taxon>Lentisphaerota</taxon>
        <taxon>Oligosphaeria</taxon>
        <taxon>Oligosphaerales</taxon>
        <taxon>Oligosphaeraceae</taxon>
        <taxon>Oligosphaera</taxon>
    </lineage>
</organism>
<protein>
    <recommendedName>
        <fullName evidence="8">FAD-dependent oxidoreductase</fullName>
    </recommendedName>
</protein>
<dbReference type="GO" id="GO:0051539">
    <property type="term" value="F:4 iron, 4 sulfur cluster binding"/>
    <property type="evidence" value="ECO:0007669"/>
    <property type="project" value="UniProtKB-KW"/>
</dbReference>
<keyword evidence="1" id="KW-0004">4Fe-4S</keyword>
<evidence type="ECO:0000256" key="1">
    <source>
        <dbReference type="ARBA" id="ARBA00022485"/>
    </source>
</evidence>
<accession>A0AAE4ALR9</accession>
<dbReference type="AlphaFoldDB" id="A0AAE4ALR9"/>
<evidence type="ECO:0000256" key="4">
    <source>
        <dbReference type="ARBA" id="ARBA00023004"/>
    </source>
</evidence>
<reference evidence="6" key="1">
    <citation type="submission" date="2023-07" db="EMBL/GenBank/DDBJ databases">
        <title>Genomic Encyclopedia of Type Strains, Phase IV (KMG-IV): sequencing the most valuable type-strain genomes for metagenomic binning, comparative biology and taxonomic classification.</title>
        <authorList>
            <person name="Goeker M."/>
        </authorList>
    </citation>
    <scope>NUCLEOTIDE SEQUENCE</scope>
    <source>
        <strain evidence="6">DSM 24202</strain>
    </source>
</reference>
<dbReference type="GO" id="GO:0046872">
    <property type="term" value="F:metal ion binding"/>
    <property type="evidence" value="ECO:0007669"/>
    <property type="project" value="UniProtKB-KW"/>
</dbReference>
<dbReference type="PRINTS" id="PR00420">
    <property type="entry name" value="RNGMNOXGNASE"/>
</dbReference>
<name>A0AAE4ALR9_9BACT</name>
<comment type="caution">
    <text evidence="6">The sequence shown here is derived from an EMBL/GenBank/DDBJ whole genome shotgun (WGS) entry which is preliminary data.</text>
</comment>
<sequence length="408" mass="44274">MKITRPSCEITVRNETDVLVIGAGPAGIGAAISAARAGAKVTLVEYGGKLGGMWTLGLLSPFFDNRIHQGLNEELRTHLQERNAWGGLWNISFDPTQMALLLDELVLAENIDVLLYSIATEPIMDGDAIKGVMVVNKSGTQAILAKVVIDCSGDGDIAARAGAPYDIGRPDNGVFQPMTMMFKIGGVKDDYPRDDTIGFYRAICKEAPEDSVLKDVPFNHPAIIKLPRPGEALIQWTHVRYCLGCDGDQLTKATFNGRLQVKHAMKYLAMIKPVLGEVYLLELPAVIGVRETRRITGEYVVSDDDVKNGKKHHDNVCNVRFGVDIHEPDNAKQTCWGHPGFDIPYRALVPLKVENLLTAGRCISGSYTAHAAYRVTGDCLAMGEGAGKAAAQAVNSNTTVRKLCKNAE</sequence>
<dbReference type="Proteomes" id="UP001238163">
    <property type="component" value="Unassembled WGS sequence"/>
</dbReference>
<evidence type="ECO:0000256" key="3">
    <source>
        <dbReference type="ARBA" id="ARBA00023002"/>
    </source>
</evidence>
<keyword evidence="4" id="KW-0408">Iron</keyword>
<keyword evidence="3" id="KW-0560">Oxidoreductase</keyword>
<keyword evidence="2" id="KW-0479">Metal-binding</keyword>
<dbReference type="EMBL" id="JAUSVL010000001">
    <property type="protein sequence ID" value="MDQ0288564.1"/>
    <property type="molecule type" value="Genomic_DNA"/>
</dbReference>
<dbReference type="PANTHER" id="PTHR43498:SF1">
    <property type="entry name" value="COB--COM HETERODISULFIDE REDUCTASE IRON-SULFUR SUBUNIT A"/>
    <property type="match status" value="1"/>
</dbReference>
<keyword evidence="5" id="KW-0411">Iron-sulfur</keyword>
<dbReference type="PANTHER" id="PTHR43498">
    <property type="entry name" value="FERREDOXIN:COB-COM HETERODISULFIDE REDUCTASE SUBUNIT A"/>
    <property type="match status" value="1"/>
</dbReference>
<gene>
    <name evidence="6" type="ORF">J3R75_000671</name>
</gene>
<dbReference type="GO" id="GO:0016491">
    <property type="term" value="F:oxidoreductase activity"/>
    <property type="evidence" value="ECO:0007669"/>
    <property type="project" value="UniProtKB-KW"/>
</dbReference>
<evidence type="ECO:0000256" key="5">
    <source>
        <dbReference type="ARBA" id="ARBA00023014"/>
    </source>
</evidence>
<dbReference type="Gene3D" id="3.50.50.60">
    <property type="entry name" value="FAD/NAD(P)-binding domain"/>
    <property type="match status" value="1"/>
</dbReference>
<dbReference type="InterPro" id="IPR036188">
    <property type="entry name" value="FAD/NAD-bd_sf"/>
</dbReference>
<dbReference type="InterPro" id="IPR039650">
    <property type="entry name" value="HdrA-like"/>
</dbReference>
<dbReference type="RefSeq" id="WP_307259895.1">
    <property type="nucleotide sequence ID" value="NZ_JAUSVL010000001.1"/>
</dbReference>